<dbReference type="PATRIC" id="fig|1423804.4.peg.1737"/>
<sequence length="105" mass="11619">MDTVFDVLKMVSVNHHGIVGEQLVITDVSGKPNGLLTDLLRDTLGNMRLFIDMEKVFSADDVLSALGECTPLPDDVLDEYAKILKERVLGLNIAPQKNQVEILVR</sequence>
<name>A0A0R2F476_9LACO</name>
<dbReference type="STRING" id="1423804.FD14_GL001609"/>
<dbReference type="EMBL" id="AYZM01000134">
    <property type="protein sequence ID" value="KRN19978.1"/>
    <property type="molecule type" value="Genomic_DNA"/>
</dbReference>
<dbReference type="AlphaFoldDB" id="A0A0R2F476"/>
<accession>A0A0R2F476</accession>
<proteinExistence type="predicted"/>
<protein>
    <submittedName>
        <fullName evidence="1">Uncharacterized protein</fullName>
    </submittedName>
</protein>
<evidence type="ECO:0000313" key="2">
    <source>
        <dbReference type="Proteomes" id="UP000051442"/>
    </source>
</evidence>
<evidence type="ECO:0000313" key="1">
    <source>
        <dbReference type="EMBL" id="KRN19978.1"/>
    </source>
</evidence>
<gene>
    <name evidence="1" type="ORF">FD14_GL001609</name>
</gene>
<keyword evidence="2" id="KW-1185">Reference proteome</keyword>
<organism evidence="1 2">
    <name type="scientific">Secundilactobacillus similis DSM 23365 = JCM 2765</name>
    <dbReference type="NCBI Taxonomy" id="1423804"/>
    <lineage>
        <taxon>Bacteria</taxon>
        <taxon>Bacillati</taxon>
        <taxon>Bacillota</taxon>
        <taxon>Bacilli</taxon>
        <taxon>Lactobacillales</taxon>
        <taxon>Lactobacillaceae</taxon>
        <taxon>Secundilactobacillus</taxon>
    </lineage>
</organism>
<comment type="caution">
    <text evidence="1">The sequence shown here is derived from an EMBL/GenBank/DDBJ whole genome shotgun (WGS) entry which is preliminary data.</text>
</comment>
<reference evidence="1 2" key="1">
    <citation type="journal article" date="2015" name="Genome Announc.">
        <title>Expanding the biotechnology potential of lactobacilli through comparative genomics of 213 strains and associated genera.</title>
        <authorList>
            <person name="Sun Z."/>
            <person name="Harris H.M."/>
            <person name="McCann A."/>
            <person name="Guo C."/>
            <person name="Argimon S."/>
            <person name="Zhang W."/>
            <person name="Yang X."/>
            <person name="Jeffery I.B."/>
            <person name="Cooney J.C."/>
            <person name="Kagawa T.F."/>
            <person name="Liu W."/>
            <person name="Song Y."/>
            <person name="Salvetti E."/>
            <person name="Wrobel A."/>
            <person name="Rasinkangas P."/>
            <person name="Parkhill J."/>
            <person name="Rea M.C."/>
            <person name="O'Sullivan O."/>
            <person name="Ritari J."/>
            <person name="Douillard F.P."/>
            <person name="Paul Ross R."/>
            <person name="Yang R."/>
            <person name="Briner A.E."/>
            <person name="Felis G.E."/>
            <person name="de Vos W.M."/>
            <person name="Barrangou R."/>
            <person name="Klaenhammer T.R."/>
            <person name="Caufield P.W."/>
            <person name="Cui Y."/>
            <person name="Zhang H."/>
            <person name="O'Toole P.W."/>
        </authorList>
    </citation>
    <scope>NUCLEOTIDE SEQUENCE [LARGE SCALE GENOMIC DNA]</scope>
    <source>
        <strain evidence="1 2">DSM 23365</strain>
    </source>
</reference>
<dbReference type="OrthoDB" id="2304331at2"/>
<dbReference type="RefSeq" id="WP_054736492.1">
    <property type="nucleotide sequence ID" value="NZ_AYZM01000134.1"/>
</dbReference>
<dbReference type="Proteomes" id="UP000051442">
    <property type="component" value="Unassembled WGS sequence"/>
</dbReference>